<evidence type="ECO:0000256" key="4">
    <source>
        <dbReference type="PROSITE-ProRule" id="PRU00601"/>
    </source>
</evidence>
<feature type="compositionally biased region" description="Polar residues" evidence="5">
    <location>
        <begin position="173"/>
        <end position="184"/>
    </location>
</feature>
<name>A0A5J5BDN0_9ASTE</name>
<feature type="domain" description="CTCHY-type" evidence="7">
    <location>
        <begin position="269"/>
        <end position="303"/>
    </location>
</feature>
<dbReference type="InterPro" id="IPR008913">
    <property type="entry name" value="Znf_CHY"/>
</dbReference>
<evidence type="ECO:0000259" key="6">
    <source>
        <dbReference type="PROSITE" id="PS51266"/>
    </source>
</evidence>
<dbReference type="Pfam" id="PF05495">
    <property type="entry name" value="zf-CHY"/>
    <property type="match status" value="1"/>
</dbReference>
<dbReference type="InterPro" id="IPR037274">
    <property type="entry name" value="Znf_CHY_sf"/>
</dbReference>
<dbReference type="SUPFAM" id="SSF161219">
    <property type="entry name" value="CHY zinc finger-like"/>
    <property type="match status" value="1"/>
</dbReference>
<evidence type="ECO:0000313" key="9">
    <source>
        <dbReference type="Proteomes" id="UP000325577"/>
    </source>
</evidence>
<dbReference type="InterPro" id="IPR037275">
    <property type="entry name" value="Znf_CTCHY_sf"/>
</dbReference>
<dbReference type="GO" id="GO:0008270">
    <property type="term" value="F:zinc ion binding"/>
    <property type="evidence" value="ECO:0007669"/>
    <property type="project" value="UniProtKB-KW"/>
</dbReference>
<accession>A0A5J5BDN0</accession>
<evidence type="ECO:0000256" key="1">
    <source>
        <dbReference type="ARBA" id="ARBA00022723"/>
    </source>
</evidence>
<reference evidence="8 9" key="1">
    <citation type="submission" date="2019-09" db="EMBL/GenBank/DDBJ databases">
        <title>A chromosome-level genome assembly of the Chinese tupelo Nyssa sinensis.</title>
        <authorList>
            <person name="Yang X."/>
            <person name="Kang M."/>
            <person name="Yang Y."/>
            <person name="Xiong H."/>
            <person name="Wang M."/>
            <person name="Zhang Z."/>
            <person name="Wang Z."/>
            <person name="Wu H."/>
            <person name="Ma T."/>
            <person name="Liu J."/>
            <person name="Xi Z."/>
        </authorList>
    </citation>
    <scope>NUCLEOTIDE SEQUENCE [LARGE SCALE GENOMIC DNA]</scope>
    <source>
        <strain evidence="8">J267</strain>
        <tissue evidence="8">Leaf</tissue>
    </source>
</reference>
<evidence type="ECO:0000256" key="3">
    <source>
        <dbReference type="ARBA" id="ARBA00022833"/>
    </source>
</evidence>
<evidence type="ECO:0000256" key="5">
    <source>
        <dbReference type="SAM" id="MobiDB-lite"/>
    </source>
</evidence>
<evidence type="ECO:0000256" key="2">
    <source>
        <dbReference type="ARBA" id="ARBA00022771"/>
    </source>
</evidence>
<dbReference type="GO" id="GO:0061630">
    <property type="term" value="F:ubiquitin protein ligase activity"/>
    <property type="evidence" value="ECO:0007669"/>
    <property type="project" value="TreeGrafter"/>
</dbReference>
<dbReference type="GO" id="GO:0005634">
    <property type="term" value="C:nucleus"/>
    <property type="evidence" value="ECO:0007669"/>
    <property type="project" value="TreeGrafter"/>
</dbReference>
<dbReference type="GO" id="GO:0016567">
    <property type="term" value="P:protein ubiquitination"/>
    <property type="evidence" value="ECO:0007669"/>
    <property type="project" value="TreeGrafter"/>
</dbReference>
<protein>
    <recommendedName>
        <fullName evidence="10">CHY-type domain-containing protein</fullName>
    </recommendedName>
</protein>
<keyword evidence="9" id="KW-1185">Reference proteome</keyword>
<proteinExistence type="predicted"/>
<dbReference type="Gene3D" id="1.20.120.520">
    <property type="entry name" value="nmb1532 protein domain like"/>
    <property type="match status" value="1"/>
</dbReference>
<keyword evidence="2 4" id="KW-0863">Zinc-finger</keyword>
<dbReference type="PANTHER" id="PTHR21319:SF61">
    <property type="entry name" value="ZINC FINGER PROTEIN BRUTUS"/>
    <property type="match status" value="1"/>
</dbReference>
<dbReference type="PANTHER" id="PTHR21319">
    <property type="entry name" value="RING FINGER AND CHY ZINC FINGER DOMAIN-CONTAINING PROTEIN 1"/>
    <property type="match status" value="1"/>
</dbReference>
<feature type="region of interest" description="Disordered" evidence="5">
    <location>
        <begin position="93"/>
        <end position="116"/>
    </location>
</feature>
<dbReference type="Proteomes" id="UP000325577">
    <property type="component" value="Linkage Group LG13"/>
</dbReference>
<feature type="compositionally biased region" description="Polar residues" evidence="5">
    <location>
        <begin position="95"/>
        <end position="116"/>
    </location>
</feature>
<keyword evidence="1" id="KW-0479">Metal-binding</keyword>
<dbReference type="PROSITE" id="PS51270">
    <property type="entry name" value="ZF_CTCHY"/>
    <property type="match status" value="1"/>
</dbReference>
<dbReference type="SUPFAM" id="SSF161245">
    <property type="entry name" value="Zinc hairpin stack"/>
    <property type="match status" value="1"/>
</dbReference>
<dbReference type="GO" id="GO:0006511">
    <property type="term" value="P:ubiquitin-dependent protein catabolic process"/>
    <property type="evidence" value="ECO:0007669"/>
    <property type="project" value="TreeGrafter"/>
</dbReference>
<evidence type="ECO:0000259" key="7">
    <source>
        <dbReference type="PROSITE" id="PS51270"/>
    </source>
</evidence>
<keyword evidence="3" id="KW-0862">Zinc</keyword>
<evidence type="ECO:0000313" key="8">
    <source>
        <dbReference type="EMBL" id="KAA8541255.1"/>
    </source>
</evidence>
<dbReference type="OrthoDB" id="1709162at2759"/>
<gene>
    <name evidence="8" type="ORF">F0562_025138</name>
</gene>
<feature type="region of interest" description="Disordered" evidence="5">
    <location>
        <begin position="173"/>
        <end position="194"/>
    </location>
</feature>
<sequence>MCKSIRVTLDQHIFREELELWPLFDKHFSVEDQDKIVGRIIGTTGAEVLQSMLPWVTSALTQDEQNKMMDTWKQATKNTMFNEWLDEFLKGTPKSPLQTEISESGKGTDSQESLDQSDQMFKPGWKDIFRMNQSELESEVRKLYRDSTLDPRRRAYLIQNLMTSRWIAAQQKLTQTAEGETSNGEDVPGCSPSFRDPEKQIYGCEHYKRNCKLRAACCGMLFTCRFCHDKVSDHSMDRKATLEMMCMCCLKIQAVGPICTTPLCNGLTMAKYYCNICKFFDDERTVYHCPILQFMPSWEGSWD</sequence>
<dbReference type="AlphaFoldDB" id="A0A5J5BDN0"/>
<dbReference type="InterPro" id="IPR017921">
    <property type="entry name" value="Znf_CTCHY"/>
</dbReference>
<dbReference type="EMBL" id="CM018036">
    <property type="protein sequence ID" value="KAA8541255.1"/>
    <property type="molecule type" value="Genomic_DNA"/>
</dbReference>
<evidence type="ECO:0008006" key="10">
    <source>
        <dbReference type="Google" id="ProtNLM"/>
    </source>
</evidence>
<organism evidence="8 9">
    <name type="scientific">Nyssa sinensis</name>
    <dbReference type="NCBI Taxonomy" id="561372"/>
    <lineage>
        <taxon>Eukaryota</taxon>
        <taxon>Viridiplantae</taxon>
        <taxon>Streptophyta</taxon>
        <taxon>Embryophyta</taxon>
        <taxon>Tracheophyta</taxon>
        <taxon>Spermatophyta</taxon>
        <taxon>Magnoliopsida</taxon>
        <taxon>eudicotyledons</taxon>
        <taxon>Gunneridae</taxon>
        <taxon>Pentapetalae</taxon>
        <taxon>asterids</taxon>
        <taxon>Cornales</taxon>
        <taxon>Nyssaceae</taxon>
        <taxon>Nyssa</taxon>
    </lineage>
</organism>
<dbReference type="PROSITE" id="PS51266">
    <property type="entry name" value="ZF_CHY"/>
    <property type="match status" value="1"/>
</dbReference>
<feature type="domain" description="CHY-type" evidence="6">
    <location>
        <begin position="197"/>
        <end position="266"/>
    </location>
</feature>